<dbReference type="InterPro" id="IPR036188">
    <property type="entry name" value="FAD/NAD-bd_sf"/>
</dbReference>
<evidence type="ECO:0000313" key="6">
    <source>
        <dbReference type="Proteomes" id="UP000516230"/>
    </source>
</evidence>
<evidence type="ECO:0000256" key="3">
    <source>
        <dbReference type="ARBA" id="ARBA00022827"/>
    </source>
</evidence>
<evidence type="ECO:0000256" key="2">
    <source>
        <dbReference type="ARBA" id="ARBA00022630"/>
    </source>
</evidence>
<keyword evidence="3" id="KW-0274">FAD</keyword>
<dbReference type="Pfam" id="PF21274">
    <property type="entry name" value="Rng_hyd_C"/>
    <property type="match status" value="1"/>
</dbReference>
<dbReference type="Gene3D" id="3.50.50.60">
    <property type="entry name" value="FAD/NAD(P)-binding domain"/>
    <property type="match status" value="1"/>
</dbReference>
<keyword evidence="5" id="KW-0560">Oxidoreductase</keyword>
<dbReference type="PRINTS" id="PR00420">
    <property type="entry name" value="RNGMNOXGNASE"/>
</dbReference>
<dbReference type="Proteomes" id="UP000516230">
    <property type="component" value="Plasmid unnamed2"/>
</dbReference>
<dbReference type="SUPFAM" id="SSF51905">
    <property type="entry name" value="FAD/NAD(P)-binding domain"/>
    <property type="match status" value="1"/>
</dbReference>
<keyword evidence="2" id="KW-0285">Flavoprotein</keyword>
<dbReference type="Gene3D" id="3.40.30.120">
    <property type="match status" value="1"/>
</dbReference>
<dbReference type="Gene3D" id="3.30.70.2450">
    <property type="match status" value="1"/>
</dbReference>
<feature type="domain" description="FAD-binding" evidence="4">
    <location>
        <begin position="13"/>
        <end position="355"/>
    </location>
</feature>
<dbReference type="Pfam" id="PF01494">
    <property type="entry name" value="FAD_binding_3"/>
    <property type="match status" value="1"/>
</dbReference>
<dbReference type="GO" id="GO:0016709">
    <property type="term" value="F:oxidoreductase activity, acting on paired donors, with incorporation or reduction of molecular oxygen, NAD(P)H as one donor, and incorporation of one atom of oxygen"/>
    <property type="evidence" value="ECO:0007669"/>
    <property type="project" value="UniProtKB-ARBA"/>
</dbReference>
<accession>A0A7H0I4Z1</accession>
<dbReference type="InterPro" id="IPR050641">
    <property type="entry name" value="RIFMO-like"/>
</dbReference>
<evidence type="ECO:0000313" key="5">
    <source>
        <dbReference type="EMBL" id="QNP67857.1"/>
    </source>
</evidence>
<proteinExistence type="predicted"/>
<name>A0A7H0I4Z1_9ACTN</name>
<dbReference type="InterPro" id="IPR002938">
    <property type="entry name" value="FAD-bd"/>
</dbReference>
<comment type="cofactor">
    <cofactor evidence="1">
        <name>FAD</name>
        <dbReference type="ChEBI" id="CHEBI:57692"/>
    </cofactor>
</comment>
<dbReference type="GO" id="GO:0071949">
    <property type="term" value="F:FAD binding"/>
    <property type="evidence" value="ECO:0007669"/>
    <property type="project" value="InterPro"/>
</dbReference>
<organism evidence="5 6">
    <name type="scientific">Streptomyces genisteinicus</name>
    <dbReference type="NCBI Taxonomy" id="2768068"/>
    <lineage>
        <taxon>Bacteria</taxon>
        <taxon>Bacillati</taxon>
        <taxon>Actinomycetota</taxon>
        <taxon>Actinomycetes</taxon>
        <taxon>Kitasatosporales</taxon>
        <taxon>Streptomycetaceae</taxon>
        <taxon>Streptomyces</taxon>
    </lineage>
</organism>
<dbReference type="PANTHER" id="PTHR43004">
    <property type="entry name" value="TRK SYSTEM POTASSIUM UPTAKE PROTEIN"/>
    <property type="match status" value="1"/>
</dbReference>
<dbReference type="PANTHER" id="PTHR43004:SF19">
    <property type="entry name" value="BINDING MONOOXYGENASE, PUTATIVE (JCVI)-RELATED"/>
    <property type="match status" value="1"/>
</dbReference>
<keyword evidence="6" id="KW-1185">Reference proteome</keyword>
<gene>
    <name evidence="5" type="ORF">IAG43_33475</name>
</gene>
<keyword evidence="5" id="KW-0614">Plasmid</keyword>
<geneLocation type="plasmid" evidence="5 6">
    <name>unnamed2</name>
</geneLocation>
<protein>
    <submittedName>
        <fullName evidence="5">FAD-dependent monooxygenase</fullName>
    </submittedName>
</protein>
<reference evidence="5 6" key="1">
    <citation type="submission" date="2020-08" db="EMBL/GenBank/DDBJ databases">
        <title>A novel species.</title>
        <authorList>
            <person name="Gao J."/>
        </authorList>
    </citation>
    <scope>NUCLEOTIDE SEQUENCE [LARGE SCALE GENOMIC DNA]</scope>
    <source>
        <strain evidence="5 6">CRPJ-33</strain>
        <plasmid evidence="5 6">unnamed2</plasmid>
    </source>
</reference>
<evidence type="ECO:0000256" key="1">
    <source>
        <dbReference type="ARBA" id="ARBA00001974"/>
    </source>
</evidence>
<dbReference type="EMBL" id="CP060826">
    <property type="protein sequence ID" value="QNP67857.1"/>
    <property type="molecule type" value="Genomic_DNA"/>
</dbReference>
<keyword evidence="5" id="KW-0503">Monooxygenase</keyword>
<dbReference type="KEGG" id="sgj:IAG43_33475"/>
<sequence>MRGTTAMTRCVQVQVVVVGGGPVGMMVASELAAYGVRTLVVESRTRVSRRPKATTLHARTVQSLVRRGHLGGLAAAGPCGAPAAVVSAPFHFAGIPGLAIKVPAAEPAPVLKCPQDELERLVERRALAAGARILRGHEVTGIQQDPDGVRITARGPWGAGDLVCKADYLVGADGARSTVRTQSEFTSSAFPATASALAADVSLGDGGGLGQGWHRTPRGWIVAKQVPGGRTRLRALDWSNPQDRRHREPTLEELRGRVSWIAGRDIAMETPQWLSRFSDYSRLVHSYRSGRVLLAGDAAHVHFPIGGQGLSTGLLDAVNLGWKLALTVRGRAGKGLLDSYDQERRPAAQRVIDNTRAQVALMRPDSALDPLRALFGELLSGGAESGVLSSMISAQDTVLPARHGGGEASGSSPWEGGFLPNAALTTAQGPTDVISLLRTGRPLLLVFGNGGGHDWAEQARGWSGVLRVVHAERTEALPCEALLVRPDGYVAWSPCGGTALADVLTTYFGRAVPAPSAELCGG</sequence>
<dbReference type="AlphaFoldDB" id="A0A7H0I4Z1"/>
<evidence type="ECO:0000259" key="4">
    <source>
        <dbReference type="Pfam" id="PF01494"/>
    </source>
</evidence>